<reference evidence="2" key="2">
    <citation type="journal article" date="2022" name="Hortic Res">
        <title>The genome of Dioscorea zingiberensis sheds light on the biosynthesis, origin and evolution of the medicinally important diosgenin saponins.</title>
        <authorList>
            <person name="Li Y."/>
            <person name="Tan C."/>
            <person name="Li Z."/>
            <person name="Guo J."/>
            <person name="Li S."/>
            <person name="Chen X."/>
            <person name="Wang C."/>
            <person name="Dai X."/>
            <person name="Yang H."/>
            <person name="Song W."/>
            <person name="Hou L."/>
            <person name="Xu J."/>
            <person name="Tong Z."/>
            <person name="Xu A."/>
            <person name="Yuan X."/>
            <person name="Wang W."/>
            <person name="Yang Q."/>
            <person name="Chen L."/>
            <person name="Sun Z."/>
            <person name="Wang K."/>
            <person name="Pan B."/>
            <person name="Chen J."/>
            <person name="Bao Y."/>
            <person name="Liu F."/>
            <person name="Qi X."/>
            <person name="Gang D.R."/>
            <person name="Wen J."/>
            <person name="Li J."/>
        </authorList>
    </citation>
    <scope>NUCLEOTIDE SEQUENCE</scope>
    <source>
        <strain evidence="2">Dzin_1.0</strain>
    </source>
</reference>
<dbReference type="OrthoDB" id="657766at2759"/>
<keyword evidence="3" id="KW-1185">Reference proteome</keyword>
<dbReference type="Proteomes" id="UP001085076">
    <property type="component" value="Miscellaneous, Linkage group lg05"/>
</dbReference>
<organism evidence="2 3">
    <name type="scientific">Dioscorea zingiberensis</name>
    <dbReference type="NCBI Taxonomy" id="325984"/>
    <lineage>
        <taxon>Eukaryota</taxon>
        <taxon>Viridiplantae</taxon>
        <taxon>Streptophyta</taxon>
        <taxon>Embryophyta</taxon>
        <taxon>Tracheophyta</taxon>
        <taxon>Spermatophyta</taxon>
        <taxon>Magnoliopsida</taxon>
        <taxon>Liliopsida</taxon>
        <taxon>Dioscoreales</taxon>
        <taxon>Dioscoreaceae</taxon>
        <taxon>Dioscorea</taxon>
    </lineage>
</organism>
<protein>
    <submittedName>
        <fullName evidence="2">Uncharacterized protein</fullName>
    </submittedName>
</protein>
<name>A0A9D5HC73_9LILI</name>
<gene>
    <name evidence="2" type="ORF">J5N97_019330</name>
</gene>
<proteinExistence type="predicted"/>
<dbReference type="PANTHER" id="PTHR36810:SF1">
    <property type="entry name" value="OS05G0232200 PROTEIN"/>
    <property type="match status" value="1"/>
</dbReference>
<comment type="caution">
    <text evidence="2">The sequence shown here is derived from an EMBL/GenBank/DDBJ whole genome shotgun (WGS) entry which is preliminary data.</text>
</comment>
<feature type="region of interest" description="Disordered" evidence="1">
    <location>
        <begin position="211"/>
        <end position="241"/>
    </location>
</feature>
<dbReference type="PANTHER" id="PTHR36810">
    <property type="entry name" value="BNACNNG47150D PROTEIN"/>
    <property type="match status" value="1"/>
</dbReference>
<evidence type="ECO:0000313" key="3">
    <source>
        <dbReference type="Proteomes" id="UP001085076"/>
    </source>
</evidence>
<sequence length="455" mass="50992">MKPVKVEEQQLDAYVGNISEDSSSIGMENDQILETRRNSFHRRSSSGNVREMVSTFETNLYQGLETHISPKIRTLISKFDTESSMKREFSVSNDIKKVKVPQSMTKSFSSGTLSEIKSQQHPTLDRLVTVKKLEKSQLYSDLISCDKKMTNNVQELIEIERATSIGGMVENSNERNMPFPVETKNGPSIVSIHEEFGKKTAPREVASMHLYSESSKSGEQTRAIGTEHNPTDETTQDRGRAPDINQTLERISVDDLQHSDKASFDIGYKQETKNENHVLAEEDLLVRNNLDKSLNSVGPCPCTNQDSSFSTAIQRSEQINCQTSNEDVLLSRYSDSRGCSSRSPVSCVPRQLCITIGSKQLRDLIECCDLSVGTHLLEHHHFINEAHEKECVQGETLLQVDESEDISPTSEDSNLRKSKAVEKSSGVLIEQVVRTVLVIVACGTLILNTRLRRPR</sequence>
<accession>A0A9D5HC73</accession>
<dbReference type="AlphaFoldDB" id="A0A9D5HC73"/>
<reference evidence="2" key="1">
    <citation type="submission" date="2021-03" db="EMBL/GenBank/DDBJ databases">
        <authorList>
            <person name="Li Z."/>
            <person name="Yang C."/>
        </authorList>
    </citation>
    <scope>NUCLEOTIDE SEQUENCE</scope>
    <source>
        <strain evidence="2">Dzin_1.0</strain>
        <tissue evidence="2">Leaf</tissue>
    </source>
</reference>
<dbReference type="EMBL" id="JAGGNH010000005">
    <property type="protein sequence ID" value="KAJ0971371.1"/>
    <property type="molecule type" value="Genomic_DNA"/>
</dbReference>
<feature type="compositionally biased region" description="Basic and acidic residues" evidence="1">
    <location>
        <begin position="229"/>
        <end position="241"/>
    </location>
</feature>
<evidence type="ECO:0000313" key="2">
    <source>
        <dbReference type="EMBL" id="KAJ0971371.1"/>
    </source>
</evidence>
<evidence type="ECO:0000256" key="1">
    <source>
        <dbReference type="SAM" id="MobiDB-lite"/>
    </source>
</evidence>